<keyword evidence="7" id="KW-0472">Membrane</keyword>
<dbReference type="AlphaFoldDB" id="A0A7J5A8C4"/>
<name>A0A7J5A8C4_9FLAO</name>
<feature type="transmembrane region" description="Helical" evidence="7">
    <location>
        <begin position="49"/>
        <end position="67"/>
    </location>
</feature>
<dbReference type="EC" id="2.7.13.3" evidence="2"/>
<dbReference type="InterPro" id="IPR003661">
    <property type="entry name" value="HisK_dim/P_dom"/>
</dbReference>
<organism evidence="9 10">
    <name type="scientific">Tenacibaculum aiptasiae</name>
    <dbReference type="NCBI Taxonomy" id="426481"/>
    <lineage>
        <taxon>Bacteria</taxon>
        <taxon>Pseudomonadati</taxon>
        <taxon>Bacteroidota</taxon>
        <taxon>Flavobacteriia</taxon>
        <taxon>Flavobacteriales</taxon>
        <taxon>Flavobacteriaceae</taxon>
        <taxon>Tenacibaculum</taxon>
    </lineage>
</organism>
<evidence type="ECO:0000256" key="1">
    <source>
        <dbReference type="ARBA" id="ARBA00000085"/>
    </source>
</evidence>
<feature type="transmembrane region" description="Helical" evidence="7">
    <location>
        <begin position="74"/>
        <end position="92"/>
    </location>
</feature>
<gene>
    <name evidence="9" type="ORF">F7018_15050</name>
</gene>
<dbReference type="InterPro" id="IPR003594">
    <property type="entry name" value="HATPase_dom"/>
</dbReference>
<evidence type="ECO:0000256" key="7">
    <source>
        <dbReference type="SAM" id="Phobius"/>
    </source>
</evidence>
<evidence type="ECO:0000256" key="2">
    <source>
        <dbReference type="ARBA" id="ARBA00012438"/>
    </source>
</evidence>
<accession>A0A7J5A8C4</accession>
<dbReference type="PANTHER" id="PTHR43304">
    <property type="entry name" value="PHYTOCHROME-LIKE PROTEIN CPH1"/>
    <property type="match status" value="1"/>
</dbReference>
<protein>
    <recommendedName>
        <fullName evidence="2">histidine kinase</fullName>
        <ecNumber evidence="2">2.7.13.3</ecNumber>
    </recommendedName>
</protein>
<dbReference type="SUPFAM" id="SSF55874">
    <property type="entry name" value="ATPase domain of HSP90 chaperone/DNA topoisomerase II/histidine kinase"/>
    <property type="match status" value="1"/>
</dbReference>
<dbReference type="GO" id="GO:0000155">
    <property type="term" value="F:phosphorelay sensor kinase activity"/>
    <property type="evidence" value="ECO:0007669"/>
    <property type="project" value="InterPro"/>
</dbReference>
<dbReference type="PROSITE" id="PS50109">
    <property type="entry name" value="HIS_KIN"/>
    <property type="match status" value="1"/>
</dbReference>
<proteinExistence type="predicted"/>
<dbReference type="SUPFAM" id="SSF47384">
    <property type="entry name" value="Homodimeric domain of signal transducing histidine kinase"/>
    <property type="match status" value="1"/>
</dbReference>
<dbReference type="InterPro" id="IPR036097">
    <property type="entry name" value="HisK_dim/P_sf"/>
</dbReference>
<dbReference type="Proteomes" id="UP000467305">
    <property type="component" value="Unassembled WGS sequence"/>
</dbReference>
<sequence>MFLDSLKKIGRLEPFEIKNNSLVLCLISPGVYIYSLLIFRYNVNAVEIPYLREVFAVLFMLVALLPLTKHRVVVDYYGIFVFVILLLFQHYLTYTVALNSFSIDYLLGTFIVMFGGVLMLSSRLLIVLFSASQLIHMSYWVLKSNLGIVEEGAIIISTTTIFVYSFIILNGIIRYRQELVELNESLEGKIKERTEALERRAKELSARNKDLEEFAYVVSHDLKQPLGNIYTLAEWSEVILKENENEELNSSITGIKELAEQMEKLIKGILNYSLYKKKEKELTRVDVGFMLRKIKSSNETDSCQIIIKDEMPKIFFNEEQLIQVFQNLIENGIVHNNSSDIKIEVACKEEGDEYVFSIKDNGPGIEKKFFDKIFELFQRLDIDSGGGEIGVGLPLVKKIVERSGGKIWLTSKVGVGSTFFFSIRKSFG</sequence>
<evidence type="ECO:0000259" key="8">
    <source>
        <dbReference type="PROSITE" id="PS50109"/>
    </source>
</evidence>
<keyword evidence="7" id="KW-0812">Transmembrane</keyword>
<keyword evidence="3" id="KW-0597">Phosphoprotein</keyword>
<dbReference type="Gene3D" id="1.10.287.130">
    <property type="match status" value="1"/>
</dbReference>
<dbReference type="Pfam" id="PF02518">
    <property type="entry name" value="HATPase_c"/>
    <property type="match status" value="1"/>
</dbReference>
<dbReference type="InterPro" id="IPR036890">
    <property type="entry name" value="HATPase_C_sf"/>
</dbReference>
<dbReference type="InterPro" id="IPR005467">
    <property type="entry name" value="His_kinase_dom"/>
</dbReference>
<evidence type="ECO:0000256" key="5">
    <source>
        <dbReference type="ARBA" id="ARBA00022777"/>
    </source>
</evidence>
<dbReference type="OrthoDB" id="9781208at2"/>
<dbReference type="SMART" id="SM00387">
    <property type="entry name" value="HATPase_c"/>
    <property type="match status" value="1"/>
</dbReference>
<evidence type="ECO:0000313" key="9">
    <source>
        <dbReference type="EMBL" id="KAB1153806.1"/>
    </source>
</evidence>
<dbReference type="InterPro" id="IPR004358">
    <property type="entry name" value="Sig_transdc_His_kin-like_C"/>
</dbReference>
<evidence type="ECO:0000256" key="3">
    <source>
        <dbReference type="ARBA" id="ARBA00022553"/>
    </source>
</evidence>
<feature type="coiled-coil region" evidence="6">
    <location>
        <begin position="172"/>
        <end position="214"/>
    </location>
</feature>
<dbReference type="InterPro" id="IPR052162">
    <property type="entry name" value="Sensor_kinase/Photoreceptor"/>
</dbReference>
<evidence type="ECO:0000313" key="10">
    <source>
        <dbReference type="Proteomes" id="UP000467305"/>
    </source>
</evidence>
<dbReference type="RefSeq" id="WP_150900927.1">
    <property type="nucleotide sequence ID" value="NZ_WAAU01000030.1"/>
</dbReference>
<dbReference type="EMBL" id="WAAU01000030">
    <property type="protein sequence ID" value="KAB1153806.1"/>
    <property type="molecule type" value="Genomic_DNA"/>
</dbReference>
<dbReference type="PRINTS" id="PR00344">
    <property type="entry name" value="BCTRLSENSOR"/>
</dbReference>
<dbReference type="SMART" id="SM00388">
    <property type="entry name" value="HisKA"/>
    <property type="match status" value="1"/>
</dbReference>
<comment type="catalytic activity">
    <reaction evidence="1">
        <text>ATP + protein L-histidine = ADP + protein N-phospho-L-histidine.</text>
        <dbReference type="EC" id="2.7.13.3"/>
    </reaction>
</comment>
<dbReference type="Pfam" id="PF00512">
    <property type="entry name" value="HisKA"/>
    <property type="match status" value="1"/>
</dbReference>
<keyword evidence="5 9" id="KW-0418">Kinase</keyword>
<feature type="domain" description="Histidine kinase" evidence="8">
    <location>
        <begin position="217"/>
        <end position="427"/>
    </location>
</feature>
<keyword evidence="10" id="KW-1185">Reference proteome</keyword>
<reference evidence="9 10" key="1">
    <citation type="submission" date="2019-09" db="EMBL/GenBank/DDBJ databases">
        <authorList>
            <person name="Cao W.R."/>
        </authorList>
    </citation>
    <scope>NUCLEOTIDE SEQUENCE [LARGE SCALE GENOMIC DNA]</scope>
    <source>
        <strain evidence="10">a4</strain>
    </source>
</reference>
<dbReference type="PANTHER" id="PTHR43304:SF1">
    <property type="entry name" value="PAC DOMAIN-CONTAINING PROTEIN"/>
    <property type="match status" value="1"/>
</dbReference>
<evidence type="ECO:0000256" key="6">
    <source>
        <dbReference type="SAM" id="Coils"/>
    </source>
</evidence>
<comment type="caution">
    <text evidence="9">The sequence shown here is derived from an EMBL/GenBank/DDBJ whole genome shotgun (WGS) entry which is preliminary data.</text>
</comment>
<keyword evidence="6" id="KW-0175">Coiled coil</keyword>
<feature type="transmembrane region" description="Helical" evidence="7">
    <location>
        <begin position="21"/>
        <end position="43"/>
    </location>
</feature>
<evidence type="ECO:0000256" key="4">
    <source>
        <dbReference type="ARBA" id="ARBA00022679"/>
    </source>
</evidence>
<feature type="transmembrane region" description="Helical" evidence="7">
    <location>
        <begin position="154"/>
        <end position="173"/>
    </location>
</feature>
<dbReference type="Gene3D" id="3.30.565.10">
    <property type="entry name" value="Histidine kinase-like ATPase, C-terminal domain"/>
    <property type="match status" value="1"/>
</dbReference>
<keyword evidence="4" id="KW-0808">Transferase</keyword>
<dbReference type="CDD" id="cd00082">
    <property type="entry name" value="HisKA"/>
    <property type="match status" value="1"/>
</dbReference>
<keyword evidence="7" id="KW-1133">Transmembrane helix</keyword>